<evidence type="ECO:0000256" key="3">
    <source>
        <dbReference type="ARBA" id="ARBA00023274"/>
    </source>
</evidence>
<feature type="domain" description="S1 motif" evidence="6">
    <location>
        <begin position="143"/>
        <end position="209"/>
    </location>
</feature>
<dbReference type="InterPro" id="IPR003029">
    <property type="entry name" value="S1_domain"/>
</dbReference>
<dbReference type="EMBL" id="MFJU01000017">
    <property type="protein sequence ID" value="OGG36309.1"/>
    <property type="molecule type" value="Genomic_DNA"/>
</dbReference>
<dbReference type="Gene3D" id="2.40.50.140">
    <property type="entry name" value="Nucleic acid-binding proteins"/>
    <property type="match status" value="4"/>
</dbReference>
<feature type="compositionally biased region" description="Polar residues" evidence="5">
    <location>
        <begin position="24"/>
        <end position="38"/>
    </location>
</feature>
<keyword evidence="3" id="KW-0687">Ribonucleoprotein</keyword>
<keyword evidence="2" id="KW-0689">Ribosomal protein</keyword>
<dbReference type="FunFam" id="2.40.50.140:FF:000103">
    <property type="entry name" value="protein RRP5 homolog"/>
    <property type="match status" value="1"/>
</dbReference>
<feature type="region of interest" description="Disordered" evidence="5">
    <location>
        <begin position="1"/>
        <end position="38"/>
    </location>
</feature>
<comment type="caution">
    <text evidence="7">The sequence shown here is derived from an EMBL/GenBank/DDBJ whole genome shotgun (WGS) entry which is preliminary data.</text>
</comment>
<dbReference type="InterPro" id="IPR035104">
    <property type="entry name" value="Ribosomal_protein_S1-like"/>
</dbReference>
<accession>A0A1F6BH94</accession>
<evidence type="ECO:0000256" key="2">
    <source>
        <dbReference type="ARBA" id="ARBA00022980"/>
    </source>
</evidence>
<dbReference type="PANTHER" id="PTHR10724:SF7">
    <property type="entry name" value="SMALL RIBOSOMAL SUBUNIT PROTEIN BS1C"/>
    <property type="match status" value="1"/>
</dbReference>
<comment type="function">
    <text evidence="4">Binds mRNA; thus facilitating recognition of the initiation point. It is needed to translate mRNA with a short Shine-Dalgarno (SD) purine-rich sequence.</text>
</comment>
<dbReference type="Pfam" id="PF00575">
    <property type="entry name" value="S1"/>
    <property type="match status" value="2"/>
</dbReference>
<evidence type="ECO:0000313" key="8">
    <source>
        <dbReference type="Proteomes" id="UP000176228"/>
    </source>
</evidence>
<dbReference type="GO" id="GO:0003729">
    <property type="term" value="F:mRNA binding"/>
    <property type="evidence" value="ECO:0007669"/>
    <property type="project" value="TreeGrafter"/>
</dbReference>
<protein>
    <recommendedName>
        <fullName evidence="6">S1 motif domain-containing protein</fullName>
    </recommendedName>
</protein>
<dbReference type="Proteomes" id="UP000176228">
    <property type="component" value="Unassembled WGS sequence"/>
</dbReference>
<dbReference type="GO" id="GO:0003735">
    <property type="term" value="F:structural constituent of ribosome"/>
    <property type="evidence" value="ECO:0007669"/>
    <property type="project" value="TreeGrafter"/>
</dbReference>
<organism evidence="7 8">
    <name type="scientific">Candidatus Gottesmanbacteria bacterium RIFCSPLOWO2_01_FULL_42_22</name>
    <dbReference type="NCBI Taxonomy" id="1798391"/>
    <lineage>
        <taxon>Bacteria</taxon>
        <taxon>Candidatus Gottesmaniibacteriota</taxon>
    </lineage>
</organism>
<comment type="similarity">
    <text evidence="1">Belongs to the bacterial ribosomal protein bS1 family.</text>
</comment>
<feature type="domain" description="S1 motif" evidence="6">
    <location>
        <begin position="230"/>
        <end position="298"/>
    </location>
</feature>
<feature type="domain" description="S1 motif" evidence="6">
    <location>
        <begin position="315"/>
        <end position="378"/>
    </location>
</feature>
<evidence type="ECO:0000256" key="4">
    <source>
        <dbReference type="ARBA" id="ARBA00025604"/>
    </source>
</evidence>
<sequence length="387" mass="42790">MVKSQKSSAKSQKSSKKSEDSADTPVSTLKQTKISSNPQTMEELLAQSGITTFSLKKGDTVKGTVVFVSSREVLVDMGKKSFGIVAEWELDQVRDYVSNLKEGDKVVAQVVNPENDYGYTVLSLRKASMETRWQLLEKLKETGDDMEVTGLETAKGGILVDWQGLRGFVPSTQLETQFATNPMQLLNRKFKVKVIELDPGINRLVMSQKASFLGVTPSAQREKLKKIKPDDILKGNISGIAPFGVFVDVDGIEGLVHISEVAWEKVENLSELYKVGHQVEVIVLDVNENEGKLNLSLKRLTPDPWKNILDRYPIESGVSGKVVRSAPYGIFVQLEPGIEGLLHISKINPGEEPAIGDKVECMVEKIDAVKRKISLTLVPHEKPVGYR</sequence>
<evidence type="ECO:0000259" key="6">
    <source>
        <dbReference type="PROSITE" id="PS50126"/>
    </source>
</evidence>
<dbReference type="PANTHER" id="PTHR10724">
    <property type="entry name" value="30S RIBOSOMAL PROTEIN S1"/>
    <property type="match status" value="1"/>
</dbReference>
<dbReference type="SUPFAM" id="SSF50249">
    <property type="entry name" value="Nucleic acid-binding proteins"/>
    <property type="match status" value="4"/>
</dbReference>
<feature type="domain" description="S1 motif" evidence="6">
    <location>
        <begin position="58"/>
        <end position="125"/>
    </location>
</feature>
<dbReference type="InterPro" id="IPR012340">
    <property type="entry name" value="NA-bd_OB-fold"/>
</dbReference>
<dbReference type="STRING" id="1798391.A2968_07165"/>
<dbReference type="SMART" id="SM00316">
    <property type="entry name" value="S1"/>
    <property type="match status" value="4"/>
</dbReference>
<reference evidence="7 8" key="1">
    <citation type="journal article" date="2016" name="Nat. Commun.">
        <title>Thousands of microbial genomes shed light on interconnected biogeochemical processes in an aquifer system.</title>
        <authorList>
            <person name="Anantharaman K."/>
            <person name="Brown C.T."/>
            <person name="Hug L.A."/>
            <person name="Sharon I."/>
            <person name="Castelle C.J."/>
            <person name="Probst A.J."/>
            <person name="Thomas B.C."/>
            <person name="Singh A."/>
            <person name="Wilkins M.J."/>
            <person name="Karaoz U."/>
            <person name="Brodie E.L."/>
            <person name="Williams K.H."/>
            <person name="Hubbard S.S."/>
            <person name="Banfield J.F."/>
        </authorList>
    </citation>
    <scope>NUCLEOTIDE SEQUENCE [LARGE SCALE GENOMIC DNA]</scope>
</reference>
<dbReference type="GO" id="GO:0006412">
    <property type="term" value="P:translation"/>
    <property type="evidence" value="ECO:0007669"/>
    <property type="project" value="TreeGrafter"/>
</dbReference>
<dbReference type="CDD" id="cd04465">
    <property type="entry name" value="S1_RPS1_repeat_ec2_hs2"/>
    <property type="match status" value="1"/>
</dbReference>
<dbReference type="PROSITE" id="PS50126">
    <property type="entry name" value="S1"/>
    <property type="match status" value="4"/>
</dbReference>
<evidence type="ECO:0000256" key="1">
    <source>
        <dbReference type="ARBA" id="ARBA00006767"/>
    </source>
</evidence>
<gene>
    <name evidence="7" type="ORF">A2968_07165</name>
</gene>
<proteinExistence type="inferred from homology"/>
<name>A0A1F6BH94_9BACT</name>
<feature type="compositionally biased region" description="Low complexity" evidence="5">
    <location>
        <begin position="1"/>
        <end position="12"/>
    </location>
</feature>
<dbReference type="AlphaFoldDB" id="A0A1F6BH94"/>
<evidence type="ECO:0000256" key="5">
    <source>
        <dbReference type="SAM" id="MobiDB-lite"/>
    </source>
</evidence>
<dbReference type="PRINTS" id="PR00681">
    <property type="entry name" value="RIBOSOMALS1"/>
</dbReference>
<dbReference type="InterPro" id="IPR050437">
    <property type="entry name" value="Ribos_protein_bS1-like"/>
</dbReference>
<evidence type="ECO:0000313" key="7">
    <source>
        <dbReference type="EMBL" id="OGG36309.1"/>
    </source>
</evidence>